<keyword evidence="3" id="KW-0472">Membrane</keyword>
<dbReference type="Proteomes" id="UP000017747">
    <property type="component" value="Unassembled WGS sequence"/>
</dbReference>
<accession>V7I7Y9</accession>
<feature type="transmembrane region" description="Helical" evidence="3">
    <location>
        <begin position="24"/>
        <end position="42"/>
    </location>
</feature>
<evidence type="ECO:0000256" key="2">
    <source>
        <dbReference type="ARBA" id="ARBA00020268"/>
    </source>
</evidence>
<evidence type="ECO:0000313" key="5">
    <source>
        <dbReference type="Proteomes" id="UP000017747"/>
    </source>
</evidence>
<dbReference type="eggNOG" id="COG0534">
    <property type="taxonomic scope" value="Bacteria"/>
</dbReference>
<feature type="transmembrane region" description="Helical" evidence="3">
    <location>
        <begin position="92"/>
        <end position="109"/>
    </location>
</feature>
<dbReference type="AlphaFoldDB" id="V7I7Y9"/>
<feature type="transmembrane region" description="Helical" evidence="3">
    <location>
        <begin position="63"/>
        <end position="86"/>
    </location>
</feature>
<dbReference type="EMBL" id="AXUN02000116">
    <property type="protein sequence ID" value="ETA81396.1"/>
    <property type="molecule type" value="Genomic_DNA"/>
</dbReference>
<evidence type="ECO:0000256" key="3">
    <source>
        <dbReference type="SAM" id="Phobius"/>
    </source>
</evidence>
<dbReference type="GO" id="GO:0015297">
    <property type="term" value="F:antiporter activity"/>
    <property type="evidence" value="ECO:0007669"/>
    <property type="project" value="InterPro"/>
</dbReference>
<dbReference type="GO" id="GO:0042910">
    <property type="term" value="F:xenobiotic transmembrane transporter activity"/>
    <property type="evidence" value="ECO:0007669"/>
    <property type="project" value="InterPro"/>
</dbReference>
<name>V7I7Y9_9CLOT</name>
<organism evidence="4 5">
    <name type="scientific">Youngiibacter fragilis 232.1</name>
    <dbReference type="NCBI Taxonomy" id="994573"/>
    <lineage>
        <taxon>Bacteria</taxon>
        <taxon>Bacillati</taxon>
        <taxon>Bacillota</taxon>
        <taxon>Clostridia</taxon>
        <taxon>Eubacteriales</taxon>
        <taxon>Clostridiaceae</taxon>
        <taxon>Youngiibacter</taxon>
    </lineage>
</organism>
<keyword evidence="3" id="KW-1133">Transmembrane helix</keyword>
<dbReference type="PANTHER" id="PTHR43298">
    <property type="entry name" value="MULTIDRUG RESISTANCE PROTEIN NORM-RELATED"/>
    <property type="match status" value="1"/>
</dbReference>
<protein>
    <recommendedName>
        <fullName evidence="2">Probable multidrug resistance protein NorM</fullName>
    </recommendedName>
</protein>
<dbReference type="InterPro" id="IPR050222">
    <property type="entry name" value="MATE_MdtK"/>
</dbReference>
<dbReference type="OrthoDB" id="62420at2"/>
<comment type="caution">
    <text evidence="4">The sequence shown here is derived from an EMBL/GenBank/DDBJ whole genome shotgun (WGS) entry which is preliminary data.</text>
</comment>
<gene>
    <name evidence="4" type="ORF">T472_0206615</name>
</gene>
<evidence type="ECO:0000256" key="1">
    <source>
        <dbReference type="ARBA" id="ARBA00003408"/>
    </source>
</evidence>
<evidence type="ECO:0000313" key="4">
    <source>
        <dbReference type="EMBL" id="ETA81396.1"/>
    </source>
</evidence>
<dbReference type="STRING" id="994573.T472_0206615"/>
<dbReference type="GO" id="GO:0005886">
    <property type="term" value="C:plasma membrane"/>
    <property type="evidence" value="ECO:0007669"/>
    <property type="project" value="TreeGrafter"/>
</dbReference>
<keyword evidence="5" id="KW-1185">Reference proteome</keyword>
<sequence>MTRAVLTYGENAYAAYQLDMQAEAVSFMPATGFAGCATAYIGQSVGSMDMELDSMYYMHLMKYTVIFSSVAEFIMALFPGVIMGALTNSKELIGIGSAYLIVMGISQIPQNMTGF</sequence>
<reference evidence="4 5" key="1">
    <citation type="journal article" date="2014" name="Genome Announc.">
        <title>Genome Sequence of Youngiibacter fragilis, the Type Strain of the Genus Youngiibacter.</title>
        <authorList>
            <person name="Wawrik C.B."/>
            <person name="Callaghan A.V."/>
            <person name="Stamps B.W."/>
            <person name="Wawrik B."/>
        </authorList>
    </citation>
    <scope>NUCLEOTIDE SEQUENCE [LARGE SCALE GENOMIC DNA]</scope>
    <source>
        <strain evidence="4 5">232.1</strain>
    </source>
</reference>
<keyword evidence="3" id="KW-0812">Transmembrane</keyword>
<dbReference type="InterPro" id="IPR002528">
    <property type="entry name" value="MATE_fam"/>
</dbReference>
<comment type="function">
    <text evidence="1">Multidrug efflux pump.</text>
</comment>
<dbReference type="PANTHER" id="PTHR43298:SF4">
    <property type="entry name" value="DRUG_SODIUM ANTIPORTER"/>
    <property type="match status" value="1"/>
</dbReference>
<proteinExistence type="predicted"/>
<dbReference type="Pfam" id="PF01554">
    <property type="entry name" value="MatE"/>
    <property type="match status" value="1"/>
</dbReference>
<dbReference type="RefSeq" id="WP_023386365.1">
    <property type="nucleotide sequence ID" value="NZ_AXUN02000116.1"/>
</dbReference>